<gene>
    <name evidence="1" type="ORF">SAMN05421546_2334</name>
</gene>
<organism evidence="1 2">
    <name type="scientific">Solilutibacter tolerans</name>
    <dbReference type="NCBI Taxonomy" id="1604334"/>
    <lineage>
        <taxon>Bacteria</taxon>
        <taxon>Pseudomonadati</taxon>
        <taxon>Pseudomonadota</taxon>
        <taxon>Gammaproteobacteria</taxon>
        <taxon>Lysobacterales</taxon>
        <taxon>Lysobacteraceae</taxon>
        <taxon>Solilutibacter</taxon>
    </lineage>
</organism>
<dbReference type="InterPro" id="IPR052384">
    <property type="entry name" value="TMTC_O-mannosyltransferase"/>
</dbReference>
<sequence length="271" mass="28976">MLRLDRLLLSVAIAGGLLFASGCSRLTFVKPDLSKMEVEQVRQPVRARDNAAVKARESAYQLVAAASTAYQQGDIVGAEKNARAALKADPKSIDAHTLMGVIAGQRRRTAESGDWLKKAAQLSQGRPAEASNYGTWLCANGDAAGSLQYFDYAAQNQAGEDRAASLANAGTCALGVGMEQRADTYLQQAIQYDPQSALALESLANLSLKRGRAMDARAYIERRLDLPPVSASALSTAADVESRLGDTRAAAMYQQRLRSEFPNTNTPPPGN</sequence>
<dbReference type="InterPro" id="IPR011990">
    <property type="entry name" value="TPR-like_helical_dom_sf"/>
</dbReference>
<evidence type="ECO:0000313" key="2">
    <source>
        <dbReference type="Proteomes" id="UP000241788"/>
    </source>
</evidence>
<name>A0A1N6XSZ8_9GAMM</name>
<protein>
    <submittedName>
        <fullName evidence="1">Type IV pilus assembly protein PilF</fullName>
    </submittedName>
</protein>
<dbReference type="AlphaFoldDB" id="A0A1N6XSZ8"/>
<dbReference type="PANTHER" id="PTHR44216">
    <property type="entry name" value="PROTEIN O-MANNOSYL-TRANSFERASE TMTC2"/>
    <property type="match status" value="1"/>
</dbReference>
<dbReference type="PROSITE" id="PS51257">
    <property type="entry name" value="PROKAR_LIPOPROTEIN"/>
    <property type="match status" value="1"/>
</dbReference>
<reference evidence="2" key="1">
    <citation type="submission" date="2017-01" db="EMBL/GenBank/DDBJ databases">
        <authorList>
            <person name="Varghese N."/>
            <person name="Submissions S."/>
        </authorList>
    </citation>
    <scope>NUCLEOTIDE SEQUENCE [LARGE SCALE GENOMIC DNA]</scope>
    <source>
        <strain evidence="2">UM1</strain>
    </source>
</reference>
<dbReference type="EMBL" id="FTLW01000005">
    <property type="protein sequence ID" value="SIR05413.1"/>
    <property type="molecule type" value="Genomic_DNA"/>
</dbReference>
<dbReference type="PANTHER" id="PTHR44216:SF3">
    <property type="entry name" value="PROTEIN O-MANNOSYL-TRANSFERASE TMTC2"/>
    <property type="match status" value="1"/>
</dbReference>
<evidence type="ECO:0000313" key="1">
    <source>
        <dbReference type="EMBL" id="SIR05413.1"/>
    </source>
</evidence>
<dbReference type="Pfam" id="PF13431">
    <property type="entry name" value="TPR_17"/>
    <property type="match status" value="1"/>
</dbReference>
<dbReference type="STRING" id="1604334.SAMN05421546_2334"/>
<keyword evidence="2" id="KW-1185">Reference proteome</keyword>
<accession>A0A1N6XSZ8</accession>
<dbReference type="OrthoDB" id="9814042at2"/>
<dbReference type="Gene3D" id="1.25.40.10">
    <property type="entry name" value="Tetratricopeptide repeat domain"/>
    <property type="match status" value="1"/>
</dbReference>
<dbReference type="RefSeq" id="WP_076588354.1">
    <property type="nucleotide sequence ID" value="NZ_FTLW01000005.1"/>
</dbReference>
<proteinExistence type="predicted"/>
<dbReference type="InterPro" id="IPR019734">
    <property type="entry name" value="TPR_rpt"/>
</dbReference>
<dbReference type="SMART" id="SM00028">
    <property type="entry name" value="TPR"/>
    <property type="match status" value="3"/>
</dbReference>
<dbReference type="SUPFAM" id="SSF48452">
    <property type="entry name" value="TPR-like"/>
    <property type="match status" value="1"/>
</dbReference>
<dbReference type="Proteomes" id="UP000241788">
    <property type="component" value="Unassembled WGS sequence"/>
</dbReference>